<name>A6I8D0_RAT</name>
<evidence type="ECO:0000313" key="1">
    <source>
        <dbReference type="EMBL" id="EDM17753.1"/>
    </source>
</evidence>
<protein>
    <submittedName>
        <fullName evidence="1">RCG39688</fullName>
    </submittedName>
</protein>
<accession>A6I8D0</accession>
<reference evidence="1 2" key="1">
    <citation type="submission" date="2005-09" db="EMBL/GenBank/DDBJ databases">
        <authorList>
            <person name="Mural R.J."/>
            <person name="Li P.W."/>
            <person name="Adams M.D."/>
            <person name="Amanatides P.G."/>
            <person name="Baden-Tillson H."/>
            <person name="Barnstead M."/>
            <person name="Chin S.H."/>
            <person name="Dew I."/>
            <person name="Evans C.A."/>
            <person name="Ferriera S."/>
            <person name="Flanigan M."/>
            <person name="Fosler C."/>
            <person name="Glodek A."/>
            <person name="Gu Z."/>
            <person name="Holt R.A."/>
            <person name="Jennings D."/>
            <person name="Kraft C.L."/>
            <person name="Lu F."/>
            <person name="Nguyen T."/>
            <person name="Nusskern D.R."/>
            <person name="Pfannkoch C.M."/>
            <person name="Sitter C."/>
            <person name="Sutton G.G."/>
            <person name="Venter J.C."/>
            <person name="Wang Z."/>
            <person name="Woodage T."/>
            <person name="Zheng X.H."/>
            <person name="Zhong F."/>
        </authorList>
    </citation>
    <scope>NUCLEOTIDE SEQUENCE [LARGE SCALE GENOMIC DNA]</scope>
    <source>
        <strain>BN</strain>
        <strain evidence="2">Sprague-Dawley</strain>
    </source>
</reference>
<sequence length="68" mass="7749">MLLESFFKTLHSLHFLQGSHAVSNQAPKPFKFQKKQPSTVFITIIPGPPLTKQTNLTLKNKRQPVTFD</sequence>
<evidence type="ECO:0000313" key="2">
    <source>
        <dbReference type="Proteomes" id="UP000234681"/>
    </source>
</evidence>
<dbReference type="AlphaFoldDB" id="A6I8D0"/>
<organism evidence="1 2">
    <name type="scientific">Rattus norvegicus</name>
    <name type="common">Rat</name>
    <dbReference type="NCBI Taxonomy" id="10116"/>
    <lineage>
        <taxon>Eukaryota</taxon>
        <taxon>Metazoa</taxon>
        <taxon>Chordata</taxon>
        <taxon>Craniata</taxon>
        <taxon>Vertebrata</taxon>
        <taxon>Euteleostomi</taxon>
        <taxon>Mammalia</taxon>
        <taxon>Eutheria</taxon>
        <taxon>Euarchontoglires</taxon>
        <taxon>Glires</taxon>
        <taxon>Rodentia</taxon>
        <taxon>Myomorpha</taxon>
        <taxon>Muroidea</taxon>
        <taxon>Muridae</taxon>
        <taxon>Murinae</taxon>
        <taxon>Rattus</taxon>
    </lineage>
</organism>
<proteinExistence type="predicted"/>
<dbReference type="EMBL" id="CH473956">
    <property type="protein sequence ID" value="EDM17753.1"/>
    <property type="molecule type" value="Genomic_DNA"/>
</dbReference>
<gene>
    <name evidence="1" type="ORF">rCG_39688</name>
</gene>
<dbReference type="Proteomes" id="UP000234681">
    <property type="component" value="Chromosome 1"/>
</dbReference>